<evidence type="ECO:0000313" key="10">
    <source>
        <dbReference type="Proteomes" id="UP000440614"/>
    </source>
</evidence>
<evidence type="ECO:0000256" key="2">
    <source>
        <dbReference type="ARBA" id="ARBA00023315"/>
    </source>
</evidence>
<dbReference type="CDD" id="cd00830">
    <property type="entry name" value="KAS_III"/>
    <property type="match status" value="1"/>
</dbReference>
<dbReference type="AlphaFoldDB" id="A0A173VSI9"/>
<dbReference type="Gene3D" id="3.40.47.10">
    <property type="match status" value="1"/>
</dbReference>
<gene>
    <name evidence="7" type="ORF">DW780_15665</name>
    <name evidence="6" type="ORF">GAN59_23680</name>
    <name evidence="5" type="ORF">GAO51_28235</name>
    <name evidence="8" type="ORF">KQP68_15015</name>
</gene>
<evidence type="ECO:0000313" key="9">
    <source>
        <dbReference type="Proteomes" id="UP000284785"/>
    </source>
</evidence>
<dbReference type="EMBL" id="WCRS01000032">
    <property type="protein sequence ID" value="KAB4468614.1"/>
    <property type="molecule type" value="Genomic_DNA"/>
</dbReference>
<protein>
    <submittedName>
        <fullName evidence="7">Ketoacyl-ACP synthase III</fullName>
    </submittedName>
</protein>
<evidence type="ECO:0000256" key="1">
    <source>
        <dbReference type="ARBA" id="ARBA00022679"/>
    </source>
</evidence>
<dbReference type="EMBL" id="CP083680">
    <property type="protein sequence ID" value="UYU64890.1"/>
    <property type="molecule type" value="Genomic_DNA"/>
</dbReference>
<feature type="domain" description="Beta-ketoacyl-[acyl-carrier-protein] synthase III N-terminal" evidence="4">
    <location>
        <begin position="114"/>
        <end position="188"/>
    </location>
</feature>
<keyword evidence="1" id="KW-0808">Transferase</keyword>
<dbReference type="GO" id="GO:0006633">
    <property type="term" value="P:fatty acid biosynthetic process"/>
    <property type="evidence" value="ECO:0007669"/>
    <property type="project" value="InterPro"/>
</dbReference>
<evidence type="ECO:0000313" key="12">
    <source>
        <dbReference type="Proteomes" id="UP001156218"/>
    </source>
</evidence>
<reference evidence="10 11" key="2">
    <citation type="journal article" date="2019" name="Nat. Med.">
        <title>A library of human gut bacterial isolates paired with longitudinal multiomics data enables mechanistic microbiome research.</title>
        <authorList>
            <person name="Poyet M."/>
            <person name="Groussin M."/>
            <person name="Gibbons S.M."/>
            <person name="Avila-Pacheco J."/>
            <person name="Jiang X."/>
            <person name="Kearney S.M."/>
            <person name="Perrotta A.R."/>
            <person name="Berdy B."/>
            <person name="Zhao S."/>
            <person name="Lieberman T.D."/>
            <person name="Swanson P.K."/>
            <person name="Smith M."/>
            <person name="Roesemann S."/>
            <person name="Alexander J.E."/>
            <person name="Rich S.A."/>
            <person name="Livny J."/>
            <person name="Vlamakis H."/>
            <person name="Clish C."/>
            <person name="Bullock K."/>
            <person name="Deik A."/>
            <person name="Scott J."/>
            <person name="Pierce K.A."/>
            <person name="Xavier R.J."/>
            <person name="Alm E.J."/>
        </authorList>
    </citation>
    <scope>NUCLEOTIDE SEQUENCE [LARGE SCALE GENOMIC DNA]</scope>
    <source>
        <strain evidence="6 11">BIOML-A156</strain>
        <strain evidence="5 10">BIOML-A188</strain>
    </source>
</reference>
<dbReference type="RefSeq" id="WP_055230239.1">
    <property type="nucleotide sequence ID" value="NZ_BAABZI010000001.1"/>
</dbReference>
<evidence type="ECO:0000313" key="6">
    <source>
        <dbReference type="EMBL" id="KAB4468614.1"/>
    </source>
</evidence>
<dbReference type="Proteomes" id="UP000284785">
    <property type="component" value="Unassembled WGS sequence"/>
</dbReference>
<evidence type="ECO:0000313" key="5">
    <source>
        <dbReference type="EMBL" id="KAB4304459.1"/>
    </source>
</evidence>
<dbReference type="InterPro" id="IPR013747">
    <property type="entry name" value="ACP_syn_III_C"/>
</dbReference>
<evidence type="ECO:0000313" key="8">
    <source>
        <dbReference type="EMBL" id="UYU64890.1"/>
    </source>
</evidence>
<dbReference type="PANTHER" id="PTHR34069">
    <property type="entry name" value="3-OXOACYL-[ACYL-CARRIER-PROTEIN] SYNTHASE 3"/>
    <property type="match status" value="1"/>
</dbReference>
<reference evidence="8 12" key="3">
    <citation type="submission" date="2021-06" db="EMBL/GenBank/DDBJ databases">
        <title>Interrogation of the integrated mobile genetic elements in gut-associated Bacteroides with a consensus prediction approach.</title>
        <authorList>
            <person name="Campbell D.E."/>
            <person name="Leigh J.R."/>
            <person name="Kim T."/>
            <person name="England W."/>
            <person name="Whitaker R.J."/>
            <person name="Degnan P.H."/>
        </authorList>
    </citation>
    <scope>NUCLEOTIDE SEQUENCE [LARGE SCALE GENOMIC DNA]</scope>
    <source>
        <strain evidence="8 12">WAL8669</strain>
    </source>
</reference>
<dbReference type="Pfam" id="PF08541">
    <property type="entry name" value="ACP_syn_III_C"/>
    <property type="match status" value="1"/>
</dbReference>
<feature type="domain" description="Beta-ketoacyl-[acyl-carrier-protein] synthase III C-terminal" evidence="3">
    <location>
        <begin position="255"/>
        <end position="338"/>
    </location>
</feature>
<proteinExistence type="predicted"/>
<dbReference type="GO" id="GO:0044550">
    <property type="term" value="P:secondary metabolite biosynthetic process"/>
    <property type="evidence" value="ECO:0007669"/>
    <property type="project" value="TreeGrafter"/>
</dbReference>
<dbReference type="EMBL" id="WCSY01000049">
    <property type="protein sequence ID" value="KAB4304459.1"/>
    <property type="molecule type" value="Genomic_DNA"/>
</dbReference>
<dbReference type="InterPro" id="IPR013751">
    <property type="entry name" value="ACP_syn_III_N"/>
</dbReference>
<evidence type="ECO:0000259" key="4">
    <source>
        <dbReference type="Pfam" id="PF08545"/>
    </source>
</evidence>
<dbReference type="PANTHER" id="PTHR34069:SF3">
    <property type="entry name" value="ACYL-COA:ACYL-COA ALKYLTRANSFERASE"/>
    <property type="match status" value="1"/>
</dbReference>
<accession>A0A173VSI9</accession>
<dbReference type="EMBL" id="QSJP01000013">
    <property type="protein sequence ID" value="RHD86786.1"/>
    <property type="molecule type" value="Genomic_DNA"/>
</dbReference>
<sequence length="351" mass="38331">MAFISIPNVAIRGISACVPSHVEENIDLPVFKEGEASRVIAQTGIERKHTVESGTTASDLCVKAANKLLEDLGWGKDTIDVIVFVSSSADYVVPPTACIIQEELGLPETCLSIEIKHGCSGWVVGLNSAASLIMGGCLKRALLLCGDTSTLLHSPFDKETRPLFGDAGSCTALEFDTIASTLEFEHGTRGKDFKSIYTPVGGCRNAVTAKDLEFIEYGPNQLRRNIDCTMDGMNVFAFGMSVAPKSVKRLAEKYVLNLEQMDYLFLHQANHYMNEKIRKKLNFAPEKTPYSLRDFGNTSCASIPVTIITQCSKDFATRKLDSIGCAFGVGLAWGSVHFQTNKIVCSELIFY</sequence>
<dbReference type="Proteomes" id="UP000488521">
    <property type="component" value="Unassembled WGS sequence"/>
</dbReference>
<dbReference type="InterPro" id="IPR016039">
    <property type="entry name" value="Thiolase-like"/>
</dbReference>
<reference evidence="7 9" key="1">
    <citation type="submission" date="2018-08" db="EMBL/GenBank/DDBJ databases">
        <title>A genome reference for cultivated species of the human gut microbiota.</title>
        <authorList>
            <person name="Zou Y."/>
            <person name="Xue W."/>
            <person name="Luo G."/>
        </authorList>
    </citation>
    <scope>NUCLEOTIDE SEQUENCE [LARGE SCALE GENOMIC DNA]</scope>
    <source>
        <strain evidence="7 9">AM30-26</strain>
    </source>
</reference>
<evidence type="ECO:0000313" key="11">
    <source>
        <dbReference type="Proteomes" id="UP000488521"/>
    </source>
</evidence>
<evidence type="ECO:0000259" key="3">
    <source>
        <dbReference type="Pfam" id="PF08541"/>
    </source>
</evidence>
<dbReference type="GO" id="GO:0004315">
    <property type="term" value="F:3-oxoacyl-[acyl-carrier-protein] synthase activity"/>
    <property type="evidence" value="ECO:0007669"/>
    <property type="project" value="InterPro"/>
</dbReference>
<organism evidence="7 9">
    <name type="scientific">Bacteroides thetaiotaomicron</name>
    <dbReference type="NCBI Taxonomy" id="818"/>
    <lineage>
        <taxon>Bacteria</taxon>
        <taxon>Pseudomonadati</taxon>
        <taxon>Bacteroidota</taxon>
        <taxon>Bacteroidia</taxon>
        <taxon>Bacteroidales</taxon>
        <taxon>Bacteroidaceae</taxon>
        <taxon>Bacteroides</taxon>
    </lineage>
</organism>
<dbReference type="Proteomes" id="UP000440614">
    <property type="component" value="Unassembled WGS sequence"/>
</dbReference>
<keyword evidence="2" id="KW-0012">Acyltransferase</keyword>
<dbReference type="SUPFAM" id="SSF53901">
    <property type="entry name" value="Thiolase-like"/>
    <property type="match status" value="1"/>
</dbReference>
<dbReference type="Pfam" id="PF08545">
    <property type="entry name" value="ACP_syn_III"/>
    <property type="match status" value="1"/>
</dbReference>
<name>A0A173VSI9_BACT4</name>
<evidence type="ECO:0000313" key="7">
    <source>
        <dbReference type="EMBL" id="RHD86786.1"/>
    </source>
</evidence>
<dbReference type="Proteomes" id="UP001156218">
    <property type="component" value="Chromosome"/>
</dbReference>